<organism evidence="3 4">
    <name type="scientific">Podila minutissima</name>
    <dbReference type="NCBI Taxonomy" id="64525"/>
    <lineage>
        <taxon>Eukaryota</taxon>
        <taxon>Fungi</taxon>
        <taxon>Fungi incertae sedis</taxon>
        <taxon>Mucoromycota</taxon>
        <taxon>Mortierellomycotina</taxon>
        <taxon>Mortierellomycetes</taxon>
        <taxon>Mortierellales</taxon>
        <taxon>Mortierellaceae</taxon>
        <taxon>Podila</taxon>
    </lineage>
</organism>
<feature type="region of interest" description="Disordered" evidence="1">
    <location>
        <begin position="231"/>
        <end position="293"/>
    </location>
</feature>
<reference evidence="3" key="1">
    <citation type="journal article" date="2020" name="Fungal Divers.">
        <title>Resolving the Mortierellaceae phylogeny through synthesis of multi-gene phylogenetics and phylogenomics.</title>
        <authorList>
            <person name="Vandepol N."/>
            <person name="Liber J."/>
            <person name="Desiro A."/>
            <person name="Na H."/>
            <person name="Kennedy M."/>
            <person name="Barry K."/>
            <person name="Grigoriev I.V."/>
            <person name="Miller A.N."/>
            <person name="O'Donnell K."/>
            <person name="Stajich J.E."/>
            <person name="Bonito G."/>
        </authorList>
    </citation>
    <scope>NUCLEOTIDE SEQUENCE</scope>
    <source>
        <strain evidence="3">NVP1</strain>
    </source>
</reference>
<feature type="transmembrane region" description="Helical" evidence="2">
    <location>
        <begin position="129"/>
        <end position="152"/>
    </location>
</feature>
<feature type="transmembrane region" description="Helical" evidence="2">
    <location>
        <begin position="191"/>
        <end position="213"/>
    </location>
</feature>
<dbReference type="AlphaFoldDB" id="A0A9P5VJS5"/>
<keyword evidence="4" id="KW-1185">Reference proteome</keyword>
<feature type="compositionally biased region" description="Basic and acidic residues" evidence="1">
    <location>
        <begin position="279"/>
        <end position="291"/>
    </location>
</feature>
<feature type="region of interest" description="Disordered" evidence="1">
    <location>
        <begin position="1"/>
        <end position="33"/>
    </location>
</feature>
<protein>
    <submittedName>
        <fullName evidence="3">Uncharacterized protein</fullName>
    </submittedName>
</protein>
<feature type="transmembrane region" description="Helical" evidence="2">
    <location>
        <begin position="42"/>
        <end position="64"/>
    </location>
</feature>
<keyword evidence="2" id="KW-0472">Membrane</keyword>
<keyword evidence="2" id="KW-1133">Transmembrane helix</keyword>
<name>A0A9P5VJS5_9FUNG</name>
<accession>A0A9P5VJS5</accession>
<evidence type="ECO:0000313" key="4">
    <source>
        <dbReference type="Proteomes" id="UP000696485"/>
    </source>
</evidence>
<dbReference type="Proteomes" id="UP000696485">
    <property type="component" value="Unassembled WGS sequence"/>
</dbReference>
<gene>
    <name evidence="3" type="ORF">BG006_008671</name>
</gene>
<evidence type="ECO:0000256" key="2">
    <source>
        <dbReference type="SAM" id="Phobius"/>
    </source>
</evidence>
<evidence type="ECO:0000313" key="3">
    <source>
        <dbReference type="EMBL" id="KAF9328090.1"/>
    </source>
</evidence>
<comment type="caution">
    <text evidence="3">The sequence shown here is derived from an EMBL/GenBank/DDBJ whole genome shotgun (WGS) entry which is preliminary data.</text>
</comment>
<feature type="transmembrane region" description="Helical" evidence="2">
    <location>
        <begin position="84"/>
        <end position="108"/>
    </location>
</feature>
<evidence type="ECO:0000256" key="1">
    <source>
        <dbReference type="SAM" id="MobiDB-lite"/>
    </source>
</evidence>
<proteinExistence type="predicted"/>
<dbReference type="EMBL" id="JAAAUY010000598">
    <property type="protein sequence ID" value="KAF9328090.1"/>
    <property type="molecule type" value="Genomic_DNA"/>
</dbReference>
<sequence length="331" mass="36770">MCHPDHPVHDQPPQEQQQPLQEDPRSPPKSTKGKQSLITKALLSYINFFRVVQPLASLASLATISPVLAYFRSQTIFPVIHATLYVYTATLATCSVLFSLIYLVAVIYHKPLFWPFTNRHFRRTSIARIGGDMIICMVFCGLWFLSLVGLLIDTLYVDCSKVSGLSVVILMNRQHSLTQIKTVCYLERATFGLAVISWACWLGVLLVLFYGHFWKRRQVIAERVRERLARRRRQHGASPGKGKAPVMNNDKAAAENPAPGVESTSENNDNGAGIQAGAEGRDRRTESHDCQGMDGEVGLTGIICRYDDETSTLGAGADSRRESHVQPSISA</sequence>
<feature type="compositionally biased region" description="Low complexity" evidence="1">
    <location>
        <begin position="11"/>
        <end position="21"/>
    </location>
</feature>
<keyword evidence="2" id="KW-0812">Transmembrane</keyword>
<feature type="region of interest" description="Disordered" evidence="1">
    <location>
        <begin position="312"/>
        <end position="331"/>
    </location>
</feature>